<protein>
    <submittedName>
        <fullName evidence="3">Polysaccharide deacetylase</fullName>
    </submittedName>
</protein>
<dbReference type="PANTHER" id="PTHR47561">
    <property type="entry name" value="POLYSACCHARIDE DEACETYLASE FAMILY PROTEIN (AFU_ORTHOLOGUE AFUA_6G05030)"/>
    <property type="match status" value="1"/>
</dbReference>
<dbReference type="PROSITE" id="PS51677">
    <property type="entry name" value="NODB"/>
    <property type="match status" value="1"/>
</dbReference>
<dbReference type="Proteomes" id="UP000184123">
    <property type="component" value="Unassembled WGS sequence"/>
</dbReference>
<reference evidence="3 4" key="1">
    <citation type="submission" date="2016-11" db="EMBL/GenBank/DDBJ databases">
        <authorList>
            <person name="Jaros S."/>
            <person name="Januszkiewicz K."/>
            <person name="Wedrychowicz H."/>
        </authorList>
    </citation>
    <scope>NUCLEOTIDE SEQUENCE [LARGE SCALE GENOMIC DNA]</scope>
    <source>
        <strain evidence="3 4">DSM 4740</strain>
    </source>
</reference>
<dbReference type="OrthoDB" id="276604at2"/>
<feature type="domain" description="NodB homology" evidence="1">
    <location>
        <begin position="151"/>
        <end position="460"/>
    </location>
</feature>
<dbReference type="Pfam" id="PF01522">
    <property type="entry name" value="Polysacc_deac_1"/>
    <property type="match status" value="1"/>
</dbReference>
<dbReference type="InterPro" id="IPR011330">
    <property type="entry name" value="Glyco_hydro/deAcase_b/a-brl"/>
</dbReference>
<dbReference type="Proteomes" id="UP000321726">
    <property type="component" value="Unassembled WGS sequence"/>
</dbReference>
<dbReference type="EMBL" id="FRCA01000014">
    <property type="protein sequence ID" value="SHM82184.1"/>
    <property type="molecule type" value="Genomic_DNA"/>
</dbReference>
<dbReference type="GO" id="GO:0005975">
    <property type="term" value="P:carbohydrate metabolic process"/>
    <property type="evidence" value="ECO:0007669"/>
    <property type="project" value="InterPro"/>
</dbReference>
<dbReference type="GO" id="GO:0016810">
    <property type="term" value="F:hydrolase activity, acting on carbon-nitrogen (but not peptide) bonds"/>
    <property type="evidence" value="ECO:0007669"/>
    <property type="project" value="InterPro"/>
</dbReference>
<accession>A0A1M7LVC4</accession>
<proteinExistence type="predicted"/>
<dbReference type="SUPFAM" id="SSF88713">
    <property type="entry name" value="Glycoside hydrolase/deacetylase"/>
    <property type="match status" value="1"/>
</dbReference>
<evidence type="ECO:0000313" key="5">
    <source>
        <dbReference type="Proteomes" id="UP000321726"/>
    </source>
</evidence>
<dbReference type="STRING" id="44933.SAMN05660971_03958"/>
<dbReference type="RefSeq" id="WP_073436940.1">
    <property type="nucleotide sequence ID" value="NZ_BJXU01000203.1"/>
</dbReference>
<dbReference type="AlphaFoldDB" id="A0A1M7LVC4"/>
<name>A0A1M7LVC4_9GAMM</name>
<evidence type="ECO:0000313" key="2">
    <source>
        <dbReference type="EMBL" id="GEN26266.1"/>
    </source>
</evidence>
<dbReference type="PANTHER" id="PTHR47561:SF1">
    <property type="entry name" value="POLYSACCHARIDE DEACETYLASE FAMILY PROTEIN (AFU_ORTHOLOGUE AFUA_6G05030)"/>
    <property type="match status" value="1"/>
</dbReference>
<evidence type="ECO:0000259" key="1">
    <source>
        <dbReference type="PROSITE" id="PS51677"/>
    </source>
</evidence>
<keyword evidence="5" id="KW-1185">Reference proteome</keyword>
<dbReference type="Gene3D" id="3.20.20.370">
    <property type="entry name" value="Glycoside hydrolase/deacetylase"/>
    <property type="match status" value="1"/>
</dbReference>
<organism evidence="3 4">
    <name type="scientific">Halomonas cupida</name>
    <dbReference type="NCBI Taxonomy" id="44933"/>
    <lineage>
        <taxon>Bacteria</taxon>
        <taxon>Pseudomonadati</taxon>
        <taxon>Pseudomonadota</taxon>
        <taxon>Gammaproteobacteria</taxon>
        <taxon>Oceanospirillales</taxon>
        <taxon>Halomonadaceae</taxon>
        <taxon>Halomonas</taxon>
    </lineage>
</organism>
<sequence length="460" mass="51363">MKNKAFLKVKKINDSEFELQGAGLVKLFRKMEAKYCNIEIFSPNGGPVFFEKMRVFQGSRSGVRGCQYFDKSVRELLVLPRTSEVSIIFSVGSDSEFQEDSILLYLKKVQSPACVDINKAGEAGGSISDFPIQRMLIEDYKSNSGDEILEKSLNITVDVEDCYFSSLEMLESSSGIPTTSAISKILSDRGLAGTFFVNVYEIDFSVNSEKIRGVIKDLSDCGHEVGLHCHQHPKLPFYNKLITEYNYEQQREILEYGKKKLEDICGVNITSFRAGGYQHNDDTLRALRDVGIFVDSSILFPKYGDNDDKVKFLHPHLGESGCITRIPVTPVIVSGKYGGAKESKLDINWLKGSEIKGVLSGAGVPAHCNFMMHSFSFFKKKSLKPGQIFDSTEFKVSPENLKGRRVALSGFNEDVYNDFVDFVDYVASSGFIVETCSQTARRVSSKQISESPFIPVLHRG</sequence>
<evidence type="ECO:0000313" key="4">
    <source>
        <dbReference type="Proteomes" id="UP000184123"/>
    </source>
</evidence>
<dbReference type="EMBL" id="BJXU01000203">
    <property type="protein sequence ID" value="GEN26266.1"/>
    <property type="molecule type" value="Genomic_DNA"/>
</dbReference>
<gene>
    <name evidence="2" type="ORF">HCU01_42150</name>
    <name evidence="3" type="ORF">SAMN05660971_03958</name>
</gene>
<evidence type="ECO:0000313" key="3">
    <source>
        <dbReference type="EMBL" id="SHM82184.1"/>
    </source>
</evidence>
<dbReference type="InterPro" id="IPR002509">
    <property type="entry name" value="NODB_dom"/>
</dbReference>
<reference evidence="2 5" key="2">
    <citation type="submission" date="2019-07" db="EMBL/GenBank/DDBJ databases">
        <title>Whole genome shotgun sequence of Halomonas cupida NBRC 102219.</title>
        <authorList>
            <person name="Hosoyama A."/>
            <person name="Uohara A."/>
            <person name="Ohji S."/>
            <person name="Ichikawa N."/>
        </authorList>
    </citation>
    <scope>NUCLEOTIDE SEQUENCE [LARGE SCALE GENOMIC DNA]</scope>
    <source>
        <strain evidence="2 5">NBRC 102219</strain>
    </source>
</reference>